<accession>A0AAU7XBK8</accession>
<dbReference type="EMBL" id="CP158568">
    <property type="protein sequence ID" value="XBY44967.1"/>
    <property type="molecule type" value="Genomic_DNA"/>
</dbReference>
<evidence type="ECO:0000313" key="2">
    <source>
        <dbReference type="EMBL" id="XBY44967.1"/>
    </source>
</evidence>
<organism evidence="2">
    <name type="scientific">Methyloraptor flagellatus</name>
    <dbReference type="NCBI Taxonomy" id="3162530"/>
    <lineage>
        <taxon>Bacteria</taxon>
        <taxon>Pseudomonadati</taxon>
        <taxon>Pseudomonadota</taxon>
        <taxon>Alphaproteobacteria</taxon>
        <taxon>Hyphomicrobiales</taxon>
        <taxon>Ancalomicrobiaceae</taxon>
        <taxon>Methyloraptor</taxon>
    </lineage>
</organism>
<keyword evidence="1" id="KW-0812">Transmembrane</keyword>
<dbReference type="KEGG" id="mflg:ABS361_01280"/>
<feature type="transmembrane region" description="Helical" evidence="1">
    <location>
        <begin position="56"/>
        <end position="75"/>
    </location>
</feature>
<reference evidence="2" key="1">
    <citation type="submission" date="2024-06" db="EMBL/GenBank/DDBJ databases">
        <title>Methylostella associata gen. nov., sp. nov., a novel Ancalomicrobiaceae-affiliated facultatively methylotrophic bacteria that feed on methanotrophs of the genus Methylococcus.</title>
        <authorList>
            <person name="Saltykova V."/>
            <person name="Danilova O.V."/>
            <person name="Oshkin I.Y."/>
            <person name="Belova S.E."/>
            <person name="Pimenov N.V."/>
            <person name="Dedysh S.N."/>
        </authorList>
    </citation>
    <scope>NUCLEOTIDE SEQUENCE</scope>
    <source>
        <strain evidence="2">S20</strain>
    </source>
</reference>
<keyword evidence="1" id="KW-1133">Transmembrane helix</keyword>
<evidence type="ECO:0008006" key="3">
    <source>
        <dbReference type="Google" id="ProtNLM"/>
    </source>
</evidence>
<dbReference type="AlphaFoldDB" id="A0AAU7XBK8"/>
<name>A0AAU7XBK8_9HYPH</name>
<sequence>MIMVTAAEIRKVTRPLMARHSELMLKRRTAYVNPVDHLAKVIIFDRYQTGRGEFRVFWAIVPMFLPMSSLGFKYGGLLMEPQRRSVHTPGVEDRLIAQLEAIVFPVFDRVHTIEQFKAFAETGLTVFSDPPNPLLGLGPRDPLKMLVDAALGDFDAVDEALVRFRRVGRVLSPKEQDYIDTLGPPIDARDRAGVARVLHEWEAYTVRNQKVEDLWKPSPFPVEIDG</sequence>
<gene>
    <name evidence="2" type="ORF">ABS361_01280</name>
</gene>
<evidence type="ECO:0000256" key="1">
    <source>
        <dbReference type="SAM" id="Phobius"/>
    </source>
</evidence>
<keyword evidence="1" id="KW-0472">Membrane</keyword>
<dbReference type="RefSeq" id="WP_407050059.1">
    <property type="nucleotide sequence ID" value="NZ_CP158568.1"/>
</dbReference>
<protein>
    <recommendedName>
        <fullName evidence="3">DUF4375 domain-containing protein</fullName>
    </recommendedName>
</protein>
<proteinExistence type="predicted"/>